<dbReference type="GO" id="GO:0005524">
    <property type="term" value="F:ATP binding"/>
    <property type="evidence" value="ECO:0007669"/>
    <property type="project" value="UniProtKB-KW"/>
</dbReference>
<dbReference type="SUPFAM" id="SSF52540">
    <property type="entry name" value="P-loop containing nucleoside triphosphate hydrolases"/>
    <property type="match status" value="1"/>
</dbReference>
<dbReference type="EMBL" id="FWWT01000022">
    <property type="protein sequence ID" value="SMB94952.1"/>
    <property type="molecule type" value="Genomic_DNA"/>
</dbReference>
<comment type="similarity">
    <text evidence="1">Belongs to the GSP E family.</text>
</comment>
<sequence>MEKRKRLGDLLVSAGLILPEQLQDAIKLQKNTGKKLGEILVDENIIDEKDIIKTLEVQLGIPYINLERYYINPEVPRLINENLARRYLLVPVKKSNNKLTVVMADPLNIFAIDDVSIATGLEVIIAISSKQEILNAIDYYYGTESAEKAVADFKNQYDIDNLTDINDEVLSEINNAPVVRLVNSIIKQAIKTKASDIHIEPYEKNVRVRFRIDGQLQEIMAPEKSTHSPIITRIKIMGKMNIAEKRVPQDGRLETNVDGRDIDLRISTLPTSYGEKVVMRLLDRSTFLMSKSKIGFSDQNLEIFNRIIQKPSGIILVTGPTGSGKTTTLYSILRELNSEQKNIVTVEDPIEYNLEGINQVQVNLKANLTFANVLRSILRQDPDIIMIGEIRDEKTAQIAIRAAITGHLVLSTMHTNDSPSTVVRLVDMGIRPYLVSSSVFGVISQRLVRKICPECKKSYFPDEIERKLLSIDEKTPLYKGEGCSYCNYTGYKGRTAVHEIMAVNKEIRLEIDQNKSIDLLKQTAIEQGMIPLKENCIQLVLEGITTVEELINVSYNLD</sequence>
<dbReference type="PROSITE" id="PS00662">
    <property type="entry name" value="T2SP_E"/>
    <property type="match status" value="1"/>
</dbReference>
<dbReference type="STRING" id="656914.SAMN00017405_0301"/>
<dbReference type="PANTHER" id="PTHR30258">
    <property type="entry name" value="TYPE II SECRETION SYSTEM PROTEIN GSPE-RELATED"/>
    <property type="match status" value="1"/>
</dbReference>
<dbReference type="FunFam" id="3.30.450.90:FF:000001">
    <property type="entry name" value="Type II secretion system ATPase GspE"/>
    <property type="match status" value="1"/>
</dbReference>
<dbReference type="Gene3D" id="3.30.450.90">
    <property type="match status" value="1"/>
</dbReference>
<dbReference type="CDD" id="cd01129">
    <property type="entry name" value="PulE-GspE-like"/>
    <property type="match status" value="1"/>
</dbReference>
<dbReference type="Pfam" id="PF05157">
    <property type="entry name" value="MshEN"/>
    <property type="match status" value="1"/>
</dbReference>
<evidence type="ECO:0000256" key="3">
    <source>
        <dbReference type="ARBA" id="ARBA00022840"/>
    </source>
</evidence>
<dbReference type="Pfam" id="PF00437">
    <property type="entry name" value="T2SSE"/>
    <property type="match status" value="1"/>
</dbReference>
<name>A0A1W1VNK8_DESTI</name>
<dbReference type="Gene3D" id="3.40.50.300">
    <property type="entry name" value="P-loop containing nucleotide triphosphate hydrolases"/>
    <property type="match status" value="1"/>
</dbReference>
<protein>
    <submittedName>
        <fullName evidence="5">Type II secretion system protein E (GspE)</fullName>
    </submittedName>
</protein>
<evidence type="ECO:0000313" key="6">
    <source>
        <dbReference type="Proteomes" id="UP000192731"/>
    </source>
</evidence>
<dbReference type="PANTHER" id="PTHR30258:SF1">
    <property type="entry name" value="PROTEIN TRANSPORT PROTEIN HOFB HOMOLOG"/>
    <property type="match status" value="1"/>
</dbReference>
<dbReference type="Proteomes" id="UP000192731">
    <property type="component" value="Unassembled WGS sequence"/>
</dbReference>
<proteinExistence type="inferred from homology"/>
<dbReference type="GO" id="GO:0016887">
    <property type="term" value="F:ATP hydrolysis activity"/>
    <property type="evidence" value="ECO:0007669"/>
    <property type="project" value="TreeGrafter"/>
</dbReference>
<dbReference type="FunFam" id="3.30.300.160:FF:000002">
    <property type="entry name" value="Type II secretion system protein E"/>
    <property type="match status" value="1"/>
</dbReference>
<dbReference type="SMART" id="SM00382">
    <property type="entry name" value="AAA"/>
    <property type="match status" value="1"/>
</dbReference>
<gene>
    <name evidence="5" type="ORF">SAMN00017405_0301</name>
</gene>
<dbReference type="OrthoDB" id="9808272at2"/>
<evidence type="ECO:0000256" key="1">
    <source>
        <dbReference type="ARBA" id="ARBA00006611"/>
    </source>
</evidence>
<dbReference type="AlphaFoldDB" id="A0A1W1VNK8"/>
<feature type="domain" description="Bacterial type II secretion system protein E" evidence="4">
    <location>
        <begin position="378"/>
        <end position="392"/>
    </location>
</feature>
<dbReference type="GO" id="GO:0005886">
    <property type="term" value="C:plasma membrane"/>
    <property type="evidence" value="ECO:0007669"/>
    <property type="project" value="TreeGrafter"/>
</dbReference>
<keyword evidence="3" id="KW-0067">ATP-binding</keyword>
<dbReference type="Gene3D" id="3.30.300.160">
    <property type="entry name" value="Type II secretion system, protein E, N-terminal domain"/>
    <property type="match status" value="1"/>
</dbReference>
<evidence type="ECO:0000313" key="5">
    <source>
        <dbReference type="EMBL" id="SMB94952.1"/>
    </source>
</evidence>
<keyword evidence="2" id="KW-0547">Nucleotide-binding</keyword>
<organism evidence="5 6">
    <name type="scientific">Desulfonispora thiosulfatigenes DSM 11270</name>
    <dbReference type="NCBI Taxonomy" id="656914"/>
    <lineage>
        <taxon>Bacteria</taxon>
        <taxon>Bacillati</taxon>
        <taxon>Bacillota</taxon>
        <taxon>Clostridia</taxon>
        <taxon>Eubacteriales</taxon>
        <taxon>Peptococcaceae</taxon>
        <taxon>Desulfonispora</taxon>
    </lineage>
</organism>
<dbReference type="InterPro" id="IPR037257">
    <property type="entry name" value="T2SS_E_N_sf"/>
</dbReference>
<dbReference type="InterPro" id="IPR027417">
    <property type="entry name" value="P-loop_NTPase"/>
</dbReference>
<reference evidence="5 6" key="1">
    <citation type="submission" date="2017-04" db="EMBL/GenBank/DDBJ databases">
        <authorList>
            <person name="Afonso C.L."/>
            <person name="Miller P.J."/>
            <person name="Scott M.A."/>
            <person name="Spackman E."/>
            <person name="Goraichik I."/>
            <person name="Dimitrov K.M."/>
            <person name="Suarez D.L."/>
            <person name="Swayne D.E."/>
        </authorList>
    </citation>
    <scope>NUCLEOTIDE SEQUENCE [LARGE SCALE GENOMIC DNA]</scope>
    <source>
        <strain evidence="5 6">DSM 11270</strain>
    </source>
</reference>
<keyword evidence="6" id="KW-1185">Reference proteome</keyword>
<dbReference type="SUPFAM" id="SSF160246">
    <property type="entry name" value="EspE N-terminal domain-like"/>
    <property type="match status" value="1"/>
</dbReference>
<evidence type="ECO:0000256" key="2">
    <source>
        <dbReference type="ARBA" id="ARBA00022741"/>
    </source>
</evidence>
<dbReference type="RefSeq" id="WP_084054112.1">
    <property type="nucleotide sequence ID" value="NZ_FWWT01000022.1"/>
</dbReference>
<dbReference type="InterPro" id="IPR003593">
    <property type="entry name" value="AAA+_ATPase"/>
</dbReference>
<dbReference type="InterPro" id="IPR001482">
    <property type="entry name" value="T2SS/T4SS_dom"/>
</dbReference>
<evidence type="ECO:0000259" key="4">
    <source>
        <dbReference type="PROSITE" id="PS00662"/>
    </source>
</evidence>
<dbReference type="FunFam" id="3.40.50.300:FF:000398">
    <property type="entry name" value="Type IV pilus assembly ATPase PilB"/>
    <property type="match status" value="1"/>
</dbReference>
<dbReference type="InterPro" id="IPR007831">
    <property type="entry name" value="T2SS_GspE_N"/>
</dbReference>
<accession>A0A1W1VNK8</accession>